<protein>
    <recommendedName>
        <fullName evidence="4">Outer membrane protein (Porin)</fullName>
    </recommendedName>
</protein>
<sequence length="329" mass="35993">MFRCSTLAACLSIALSPAAMAGEAPTFNLFGDIQGQGIWQSGAGSTFNAEAKSVNLGGKGKYAVKDITTYYTLSAQYSDNFDDIEVRNASLYFSTKYGGFYVGKGASGSYANVYARTDIHANNNNDPSGKNRMLYEQGMYTDNTFCYVSPKWATESGTWQMKAAIVTYNEVNEASDDALMGRLLYSKGGFNAVLNYLRFDENAGPEGTEKAYNRFAAGADYTIENLTLAATVEITDNSFNGAENTYAGAVVYSMNEVDFGVSYQHKTFETDLDDLGLVIASLKYHYGEQLTFYVEAAEYTEDTADYANFSGNRFANSDDNFAVGAIFKF</sequence>
<name>A0A4U1BK39_9GAMM</name>
<dbReference type="SUPFAM" id="SSF56935">
    <property type="entry name" value="Porins"/>
    <property type="match status" value="1"/>
</dbReference>
<keyword evidence="1" id="KW-0732">Signal</keyword>
<evidence type="ECO:0000256" key="1">
    <source>
        <dbReference type="SAM" id="SignalP"/>
    </source>
</evidence>
<reference evidence="2 3" key="1">
    <citation type="submission" date="2019-04" db="EMBL/GenBank/DDBJ databases">
        <authorList>
            <person name="Hwang J.C."/>
        </authorList>
    </citation>
    <scope>NUCLEOTIDE SEQUENCE [LARGE SCALE GENOMIC DNA]</scope>
    <source>
        <strain evidence="2 3">IMCC35001</strain>
    </source>
</reference>
<dbReference type="OrthoDB" id="6396706at2"/>
<gene>
    <name evidence="2" type="ORF">FCL40_01050</name>
</gene>
<proteinExistence type="predicted"/>
<comment type="caution">
    <text evidence="2">The sequence shown here is derived from an EMBL/GenBank/DDBJ whole genome shotgun (WGS) entry which is preliminary data.</text>
</comment>
<dbReference type="Proteomes" id="UP000305674">
    <property type="component" value="Unassembled WGS sequence"/>
</dbReference>
<dbReference type="Gene3D" id="2.40.160.10">
    <property type="entry name" value="Porin"/>
    <property type="match status" value="1"/>
</dbReference>
<dbReference type="InterPro" id="IPR023614">
    <property type="entry name" value="Porin_dom_sf"/>
</dbReference>
<feature type="chain" id="PRO_5020923424" description="Outer membrane protein (Porin)" evidence="1">
    <location>
        <begin position="22"/>
        <end position="329"/>
    </location>
</feature>
<dbReference type="RefSeq" id="WP_136850483.1">
    <property type="nucleotide sequence ID" value="NZ_SWCI01000001.1"/>
</dbReference>
<keyword evidence="3" id="KW-1185">Reference proteome</keyword>
<organism evidence="2 3">
    <name type="scientific">Ferrimonas sediminicola</name>
    <dbReference type="NCBI Taxonomy" id="2569538"/>
    <lineage>
        <taxon>Bacteria</taxon>
        <taxon>Pseudomonadati</taxon>
        <taxon>Pseudomonadota</taxon>
        <taxon>Gammaproteobacteria</taxon>
        <taxon>Alteromonadales</taxon>
        <taxon>Ferrimonadaceae</taxon>
        <taxon>Ferrimonas</taxon>
    </lineage>
</organism>
<accession>A0A4U1BK39</accession>
<evidence type="ECO:0008006" key="4">
    <source>
        <dbReference type="Google" id="ProtNLM"/>
    </source>
</evidence>
<feature type="signal peptide" evidence="1">
    <location>
        <begin position="1"/>
        <end position="21"/>
    </location>
</feature>
<dbReference type="EMBL" id="SWCI01000001">
    <property type="protein sequence ID" value="TKB51174.1"/>
    <property type="molecule type" value="Genomic_DNA"/>
</dbReference>
<dbReference type="AlphaFoldDB" id="A0A4U1BK39"/>
<evidence type="ECO:0000313" key="3">
    <source>
        <dbReference type="Proteomes" id="UP000305674"/>
    </source>
</evidence>
<evidence type="ECO:0000313" key="2">
    <source>
        <dbReference type="EMBL" id="TKB51174.1"/>
    </source>
</evidence>